<name>A0A397U835_9GLOM</name>
<dbReference type="Proteomes" id="UP000266673">
    <property type="component" value="Unassembled WGS sequence"/>
</dbReference>
<sequence length="63" mass="7332">MLYFHLAVRVLSFASASCSLRLSLFRSGIDHFWRNCWSRSFSIYTSLILYRSSLCFLLTICGN</sequence>
<protein>
    <submittedName>
        <fullName evidence="1">Uncharacterized protein</fullName>
    </submittedName>
</protein>
<dbReference type="EMBL" id="QKWP01001821">
    <property type="protein sequence ID" value="RIB06410.1"/>
    <property type="molecule type" value="Genomic_DNA"/>
</dbReference>
<evidence type="ECO:0000313" key="1">
    <source>
        <dbReference type="EMBL" id="RIB06410.1"/>
    </source>
</evidence>
<proteinExistence type="predicted"/>
<keyword evidence="2" id="KW-1185">Reference proteome</keyword>
<organism evidence="1 2">
    <name type="scientific">Gigaspora rosea</name>
    <dbReference type="NCBI Taxonomy" id="44941"/>
    <lineage>
        <taxon>Eukaryota</taxon>
        <taxon>Fungi</taxon>
        <taxon>Fungi incertae sedis</taxon>
        <taxon>Mucoromycota</taxon>
        <taxon>Glomeromycotina</taxon>
        <taxon>Glomeromycetes</taxon>
        <taxon>Diversisporales</taxon>
        <taxon>Gigasporaceae</taxon>
        <taxon>Gigaspora</taxon>
    </lineage>
</organism>
<accession>A0A397U835</accession>
<dbReference type="AlphaFoldDB" id="A0A397U835"/>
<reference evidence="1 2" key="1">
    <citation type="submission" date="2018-06" db="EMBL/GenBank/DDBJ databases">
        <title>Comparative genomics reveals the genomic features of Rhizophagus irregularis, R. cerebriforme, R. diaphanum and Gigaspora rosea, and their symbiotic lifestyle signature.</title>
        <authorList>
            <person name="Morin E."/>
            <person name="San Clemente H."/>
            <person name="Chen E.C.H."/>
            <person name="De La Providencia I."/>
            <person name="Hainaut M."/>
            <person name="Kuo A."/>
            <person name="Kohler A."/>
            <person name="Murat C."/>
            <person name="Tang N."/>
            <person name="Roy S."/>
            <person name="Loubradou J."/>
            <person name="Henrissat B."/>
            <person name="Grigoriev I.V."/>
            <person name="Corradi N."/>
            <person name="Roux C."/>
            <person name="Martin F.M."/>
        </authorList>
    </citation>
    <scope>NUCLEOTIDE SEQUENCE [LARGE SCALE GENOMIC DNA]</scope>
    <source>
        <strain evidence="1 2">DAOM 194757</strain>
    </source>
</reference>
<comment type="caution">
    <text evidence="1">The sequence shown here is derived from an EMBL/GenBank/DDBJ whole genome shotgun (WGS) entry which is preliminary data.</text>
</comment>
<evidence type="ECO:0000313" key="2">
    <source>
        <dbReference type="Proteomes" id="UP000266673"/>
    </source>
</evidence>
<gene>
    <name evidence="1" type="ORF">C2G38_521231</name>
</gene>